<keyword evidence="2" id="KW-0808">Transferase</keyword>
<gene>
    <name evidence="2" type="ORF">FHX48_000003</name>
</gene>
<name>A0A7W3JLG9_9MICO</name>
<proteinExistence type="predicted"/>
<comment type="caution">
    <text evidence="2">The sequence shown here is derived from an EMBL/GenBank/DDBJ whole genome shotgun (WGS) entry which is preliminary data.</text>
</comment>
<dbReference type="InterPro" id="IPR029044">
    <property type="entry name" value="Nucleotide-diphossugar_trans"/>
</dbReference>
<evidence type="ECO:0000313" key="3">
    <source>
        <dbReference type="Proteomes" id="UP000526083"/>
    </source>
</evidence>
<organism evidence="2 3">
    <name type="scientific">Microbacterium halimionae</name>
    <dbReference type="NCBI Taxonomy" id="1526413"/>
    <lineage>
        <taxon>Bacteria</taxon>
        <taxon>Bacillati</taxon>
        <taxon>Actinomycetota</taxon>
        <taxon>Actinomycetes</taxon>
        <taxon>Micrococcales</taxon>
        <taxon>Microbacteriaceae</taxon>
        <taxon>Microbacterium</taxon>
    </lineage>
</organism>
<keyword evidence="2" id="KW-0548">Nucleotidyltransferase</keyword>
<dbReference type="Proteomes" id="UP000526083">
    <property type="component" value="Unassembled WGS sequence"/>
</dbReference>
<evidence type="ECO:0000259" key="1">
    <source>
        <dbReference type="Pfam" id="PF12804"/>
    </source>
</evidence>
<dbReference type="Pfam" id="PF12804">
    <property type="entry name" value="NTP_transf_3"/>
    <property type="match status" value="1"/>
</dbReference>
<keyword evidence="3" id="KW-1185">Reference proteome</keyword>
<protein>
    <submittedName>
        <fullName evidence="2">CTP:molybdopterin cytidylyltransferase MocA</fullName>
    </submittedName>
</protein>
<dbReference type="EMBL" id="JACGWY010000001">
    <property type="protein sequence ID" value="MBA8814951.1"/>
    <property type="molecule type" value="Genomic_DNA"/>
</dbReference>
<dbReference type="Gene3D" id="3.90.550.10">
    <property type="entry name" value="Spore Coat Polysaccharide Biosynthesis Protein SpsA, Chain A"/>
    <property type="match status" value="1"/>
</dbReference>
<dbReference type="RefSeq" id="WP_167044824.1">
    <property type="nucleotide sequence ID" value="NZ_JAAOZB010000001.1"/>
</dbReference>
<sequence length="185" mass="18865">MVEPLIYGAVLAAGAGTRFGGPKALARSSDGSPWIVNVVTSLVDGGCGSVGVMLGARRDDARPLVPSVARAVDVPDWAAGLSASVRAALEAAEAMGADALMICPVDTPDVPATAVARIAAGAKASSLAQAVYRGHPGHPVLIGRDHWSSVKETLSGDTGAGVYLREHDAQQLECGDLWSGLDIDR</sequence>
<accession>A0A7W3JLG9</accession>
<dbReference type="AlphaFoldDB" id="A0A7W3JLG9"/>
<dbReference type="PANTHER" id="PTHR43777:SF1">
    <property type="entry name" value="MOLYBDENUM COFACTOR CYTIDYLYLTRANSFERASE"/>
    <property type="match status" value="1"/>
</dbReference>
<dbReference type="GO" id="GO:0016779">
    <property type="term" value="F:nucleotidyltransferase activity"/>
    <property type="evidence" value="ECO:0007669"/>
    <property type="project" value="UniProtKB-KW"/>
</dbReference>
<dbReference type="InterPro" id="IPR025877">
    <property type="entry name" value="MobA-like_NTP_Trfase"/>
</dbReference>
<reference evidence="2 3" key="1">
    <citation type="submission" date="2020-07" db="EMBL/GenBank/DDBJ databases">
        <title>Sequencing the genomes of 1000 actinobacteria strains.</title>
        <authorList>
            <person name="Klenk H.-P."/>
        </authorList>
    </citation>
    <scope>NUCLEOTIDE SEQUENCE [LARGE SCALE GENOMIC DNA]</scope>
    <source>
        <strain evidence="2 3">DSM 27576</strain>
    </source>
</reference>
<dbReference type="PANTHER" id="PTHR43777">
    <property type="entry name" value="MOLYBDENUM COFACTOR CYTIDYLYLTRANSFERASE"/>
    <property type="match status" value="1"/>
</dbReference>
<dbReference type="SUPFAM" id="SSF53448">
    <property type="entry name" value="Nucleotide-diphospho-sugar transferases"/>
    <property type="match status" value="1"/>
</dbReference>
<evidence type="ECO:0000313" key="2">
    <source>
        <dbReference type="EMBL" id="MBA8814951.1"/>
    </source>
</evidence>
<dbReference type="CDD" id="cd04182">
    <property type="entry name" value="GT_2_like_f"/>
    <property type="match status" value="1"/>
</dbReference>
<feature type="domain" description="MobA-like NTP transferase" evidence="1">
    <location>
        <begin position="8"/>
        <end position="168"/>
    </location>
</feature>